<evidence type="ECO:0000259" key="11">
    <source>
        <dbReference type="PROSITE" id="PS51706"/>
    </source>
</evidence>
<dbReference type="PRINTS" id="PR00449">
    <property type="entry name" value="RASTRNSFRMNG"/>
</dbReference>
<feature type="domain" description="EngB-type G" evidence="11">
    <location>
        <begin position="23"/>
        <end position="196"/>
    </location>
</feature>
<dbReference type="PROSITE" id="PS51706">
    <property type="entry name" value="G_ENGB"/>
    <property type="match status" value="1"/>
</dbReference>
<dbReference type="GO" id="GO:0005829">
    <property type="term" value="C:cytosol"/>
    <property type="evidence" value="ECO:0007669"/>
    <property type="project" value="TreeGrafter"/>
</dbReference>
<comment type="cofactor">
    <cofactor evidence="1">
        <name>Mg(2+)</name>
        <dbReference type="ChEBI" id="CHEBI:18420"/>
    </cofactor>
</comment>
<dbReference type="FunFam" id="3.40.50.300:FF:000098">
    <property type="entry name" value="Probable GTP-binding protein EngB"/>
    <property type="match status" value="1"/>
</dbReference>
<dbReference type="PANTHER" id="PTHR11649:SF13">
    <property type="entry name" value="ENGB-TYPE G DOMAIN-CONTAINING PROTEIN"/>
    <property type="match status" value="1"/>
</dbReference>
<keyword evidence="6" id="KW-0460">Magnesium</keyword>
<dbReference type="InterPro" id="IPR030393">
    <property type="entry name" value="G_ENGB_dom"/>
</dbReference>
<dbReference type="InterPro" id="IPR005225">
    <property type="entry name" value="Small_GTP-bd"/>
</dbReference>
<dbReference type="NCBIfam" id="TIGR03598">
    <property type="entry name" value="GTPase_YsxC"/>
    <property type="match status" value="1"/>
</dbReference>
<reference evidence="12" key="1">
    <citation type="submission" date="2019-11" db="EMBL/GenBank/DDBJ databases">
        <title>Microbial mats filling the niche in hypersaline microbial mats.</title>
        <authorList>
            <person name="Wong H.L."/>
            <person name="Macleod F.I."/>
            <person name="White R.A. III"/>
            <person name="Burns B.P."/>
        </authorList>
    </citation>
    <scope>NUCLEOTIDE SEQUENCE</scope>
    <source>
        <strain evidence="12">Rbin_158</strain>
    </source>
</reference>
<keyword evidence="4" id="KW-0479">Metal-binding</keyword>
<evidence type="ECO:0000256" key="1">
    <source>
        <dbReference type="ARBA" id="ARBA00001946"/>
    </source>
</evidence>
<dbReference type="Proteomes" id="UP000649604">
    <property type="component" value="Unassembled WGS sequence"/>
</dbReference>
<evidence type="ECO:0000256" key="5">
    <source>
        <dbReference type="ARBA" id="ARBA00022741"/>
    </source>
</evidence>
<dbReference type="GO" id="GO:0000917">
    <property type="term" value="P:division septum assembly"/>
    <property type="evidence" value="ECO:0007669"/>
    <property type="project" value="UniProtKB-KW"/>
</dbReference>
<dbReference type="Gene3D" id="3.40.50.300">
    <property type="entry name" value="P-loop containing nucleotide triphosphate hydrolases"/>
    <property type="match status" value="1"/>
</dbReference>
<sequence length="207" mass="23952">MKKLTSVRFVTSAVTPDQYPNQTLPEIAFIGRSNVGKSSLLNTLVKKKNLAHISNTPGRTQLINFFNINEQLCFVDLPGYGYAKVPEHIKKQWQPMIETYLTQRENLRSVILIVDARHTPTRHDRMMRQWLQAYQIPMILIATKIDKIPKTRQTQQIKTVRETLQIQPDEQVLPFSALKRQGVKPLWRAIFQAIAVSDEARKHNQNP</sequence>
<evidence type="ECO:0000256" key="6">
    <source>
        <dbReference type="ARBA" id="ARBA00022842"/>
    </source>
</evidence>
<dbReference type="AlphaFoldDB" id="A0A9D5JVB6"/>
<dbReference type="InterPro" id="IPR027417">
    <property type="entry name" value="P-loop_NTPase"/>
</dbReference>
<dbReference type="Pfam" id="PF01926">
    <property type="entry name" value="MMR_HSR1"/>
    <property type="match status" value="1"/>
</dbReference>
<comment type="similarity">
    <text evidence="2 10">Belongs to the TRAFAC class TrmE-Era-EngA-EngB-Septin-like GTPase superfamily. EngB GTPase family.</text>
</comment>
<dbReference type="InterPro" id="IPR019987">
    <property type="entry name" value="GTP-bd_ribosome_bio_YsxC"/>
</dbReference>
<evidence type="ECO:0000256" key="4">
    <source>
        <dbReference type="ARBA" id="ARBA00022723"/>
    </source>
</evidence>
<evidence type="ECO:0000256" key="10">
    <source>
        <dbReference type="HAMAP-Rule" id="MF_00321"/>
    </source>
</evidence>
<dbReference type="SUPFAM" id="SSF52540">
    <property type="entry name" value="P-loop containing nucleoside triphosphate hydrolases"/>
    <property type="match status" value="1"/>
</dbReference>
<keyword evidence="5 10" id="KW-0547">Nucleotide-binding</keyword>
<dbReference type="NCBIfam" id="TIGR00231">
    <property type="entry name" value="small_GTP"/>
    <property type="match status" value="1"/>
</dbReference>
<protein>
    <recommendedName>
        <fullName evidence="10">Probable GTP-binding protein EngB</fullName>
    </recommendedName>
</protein>
<accession>A0A9D5JVB6</accession>
<dbReference type="EMBL" id="WJJP01000263">
    <property type="protein sequence ID" value="MBD3324591.1"/>
    <property type="molecule type" value="Genomic_DNA"/>
</dbReference>
<evidence type="ECO:0000313" key="13">
    <source>
        <dbReference type="Proteomes" id="UP000649604"/>
    </source>
</evidence>
<dbReference type="GO" id="GO:0046872">
    <property type="term" value="F:metal ion binding"/>
    <property type="evidence" value="ECO:0007669"/>
    <property type="project" value="UniProtKB-KW"/>
</dbReference>
<proteinExistence type="inferred from homology"/>
<evidence type="ECO:0000256" key="8">
    <source>
        <dbReference type="ARBA" id="ARBA00023210"/>
    </source>
</evidence>
<dbReference type="PANTHER" id="PTHR11649">
    <property type="entry name" value="MSS1/TRME-RELATED GTP-BINDING PROTEIN"/>
    <property type="match status" value="1"/>
</dbReference>
<gene>
    <name evidence="10" type="primary">engB</name>
    <name evidence="12" type="ORF">GF339_08395</name>
</gene>
<dbReference type="HAMAP" id="MF_00321">
    <property type="entry name" value="GTPase_EngB"/>
    <property type="match status" value="1"/>
</dbReference>
<name>A0A9D5JVB6_9BACT</name>
<keyword evidence="7 10" id="KW-0342">GTP-binding</keyword>
<keyword evidence="3 10" id="KW-0132">Cell division</keyword>
<evidence type="ECO:0000313" key="12">
    <source>
        <dbReference type="EMBL" id="MBD3324591.1"/>
    </source>
</evidence>
<evidence type="ECO:0000256" key="3">
    <source>
        <dbReference type="ARBA" id="ARBA00022618"/>
    </source>
</evidence>
<dbReference type="InterPro" id="IPR006073">
    <property type="entry name" value="GTP-bd"/>
</dbReference>
<comment type="function">
    <text evidence="10">Necessary for normal cell division and for the maintenance of normal septation.</text>
</comment>
<evidence type="ECO:0000256" key="2">
    <source>
        <dbReference type="ARBA" id="ARBA00009638"/>
    </source>
</evidence>
<comment type="caution">
    <text evidence="12">The sequence shown here is derived from an EMBL/GenBank/DDBJ whole genome shotgun (WGS) entry which is preliminary data.</text>
</comment>
<evidence type="ECO:0000256" key="7">
    <source>
        <dbReference type="ARBA" id="ARBA00023134"/>
    </source>
</evidence>
<dbReference type="CDD" id="cd01876">
    <property type="entry name" value="YihA_EngB"/>
    <property type="match status" value="1"/>
</dbReference>
<dbReference type="GO" id="GO:0005525">
    <property type="term" value="F:GTP binding"/>
    <property type="evidence" value="ECO:0007669"/>
    <property type="project" value="UniProtKB-UniRule"/>
</dbReference>
<keyword evidence="9 10" id="KW-0131">Cell cycle</keyword>
<keyword evidence="8 10" id="KW-0717">Septation</keyword>
<evidence type="ECO:0000256" key="9">
    <source>
        <dbReference type="ARBA" id="ARBA00023306"/>
    </source>
</evidence>
<organism evidence="12 13">
    <name type="scientific">candidate division KSB3 bacterium</name>
    <dbReference type="NCBI Taxonomy" id="2044937"/>
    <lineage>
        <taxon>Bacteria</taxon>
        <taxon>candidate division KSB3</taxon>
    </lineage>
</organism>